<comment type="activity regulation">
    <text evidence="12">Activated by a monovalent cation that binds near, but not in, the active site. The most likely occupant of the site in vivo is potassium. Ion binding induces a conformational change that may alter substrate affinity.</text>
</comment>
<feature type="domain" description="Carbohydrate kinase PfkB" evidence="13">
    <location>
        <begin position="8"/>
        <end position="300"/>
    </location>
</feature>
<evidence type="ECO:0000256" key="2">
    <source>
        <dbReference type="ARBA" id="ARBA00012035"/>
    </source>
</evidence>
<feature type="active site" description="Proton acceptor" evidence="12">
    <location>
        <position position="257"/>
    </location>
</feature>
<keyword evidence="4 12" id="KW-0808">Transferase</keyword>
<evidence type="ECO:0000256" key="8">
    <source>
        <dbReference type="ARBA" id="ARBA00022840"/>
    </source>
</evidence>
<evidence type="ECO:0000256" key="5">
    <source>
        <dbReference type="ARBA" id="ARBA00022723"/>
    </source>
</evidence>
<feature type="binding site" evidence="12">
    <location>
        <begin position="224"/>
        <end position="229"/>
    </location>
    <ligand>
        <name>ATP</name>
        <dbReference type="ChEBI" id="CHEBI:30616"/>
    </ligand>
</feature>
<dbReference type="Proteomes" id="UP000515312">
    <property type="component" value="Chromosome"/>
</dbReference>
<keyword evidence="10 12" id="KW-0630">Potassium</keyword>
<protein>
    <recommendedName>
        <fullName evidence="3 12">Ribokinase</fullName>
        <shortName evidence="12">RK</shortName>
        <ecNumber evidence="2 12">2.7.1.15</ecNumber>
    </recommendedName>
</protein>
<organism evidence="14 15">
    <name type="scientific">Alloacidobacterium dinghuense</name>
    <dbReference type="NCBI Taxonomy" id="2763107"/>
    <lineage>
        <taxon>Bacteria</taxon>
        <taxon>Pseudomonadati</taxon>
        <taxon>Acidobacteriota</taxon>
        <taxon>Terriglobia</taxon>
        <taxon>Terriglobales</taxon>
        <taxon>Acidobacteriaceae</taxon>
        <taxon>Alloacidobacterium</taxon>
    </lineage>
</organism>
<dbReference type="AlphaFoldDB" id="A0A7G8BKU9"/>
<evidence type="ECO:0000256" key="4">
    <source>
        <dbReference type="ARBA" id="ARBA00022679"/>
    </source>
</evidence>
<dbReference type="PANTHER" id="PTHR10584">
    <property type="entry name" value="SUGAR KINASE"/>
    <property type="match status" value="1"/>
</dbReference>
<feature type="binding site" evidence="12">
    <location>
        <position position="296"/>
    </location>
    <ligand>
        <name>K(+)</name>
        <dbReference type="ChEBI" id="CHEBI:29103"/>
    </ligand>
</feature>
<dbReference type="PRINTS" id="PR00990">
    <property type="entry name" value="RIBOKINASE"/>
</dbReference>
<dbReference type="Gene3D" id="3.40.1190.20">
    <property type="match status" value="1"/>
</dbReference>
<keyword evidence="12" id="KW-0963">Cytoplasm</keyword>
<feature type="binding site" evidence="12">
    <location>
        <position position="257"/>
    </location>
    <ligand>
        <name>substrate</name>
    </ligand>
</feature>
<dbReference type="InterPro" id="IPR011877">
    <property type="entry name" value="Ribokinase"/>
</dbReference>
<accession>A0A7G8BKU9</accession>
<dbReference type="NCBIfam" id="TIGR02152">
    <property type="entry name" value="D_ribokin_bact"/>
    <property type="match status" value="1"/>
</dbReference>
<dbReference type="InterPro" id="IPR029056">
    <property type="entry name" value="Ribokinase-like"/>
</dbReference>
<gene>
    <name evidence="12 14" type="primary">rbsK</name>
    <name evidence="14" type="ORF">H7849_04150</name>
</gene>
<feature type="binding site" evidence="12">
    <location>
        <position position="187"/>
    </location>
    <ligand>
        <name>ATP</name>
        <dbReference type="ChEBI" id="CHEBI:30616"/>
    </ligand>
</feature>
<dbReference type="CDD" id="cd01174">
    <property type="entry name" value="ribokinase"/>
    <property type="match status" value="1"/>
</dbReference>
<dbReference type="GO" id="GO:0004747">
    <property type="term" value="F:ribokinase activity"/>
    <property type="evidence" value="ECO:0007669"/>
    <property type="project" value="UniProtKB-UniRule"/>
</dbReference>
<evidence type="ECO:0000256" key="7">
    <source>
        <dbReference type="ARBA" id="ARBA00022777"/>
    </source>
</evidence>
<keyword evidence="9 12" id="KW-0460">Magnesium</keyword>
<comment type="function">
    <text evidence="12">Catalyzes the phosphorylation of ribose at O-5 in a reaction requiring ATP and magnesium. The resulting D-ribose-5-phosphate can then be used either for sythesis of nucleotides, histidine, and tryptophan, or as a component of the pentose phosphate pathway.</text>
</comment>
<comment type="pathway">
    <text evidence="12">Carbohydrate metabolism; D-ribose degradation; D-ribose 5-phosphate from beta-D-ribopyranose: step 2/2.</text>
</comment>
<feature type="binding site" evidence="12">
    <location>
        <position position="251"/>
    </location>
    <ligand>
        <name>K(+)</name>
        <dbReference type="ChEBI" id="CHEBI:29103"/>
    </ligand>
</feature>
<proteinExistence type="inferred from homology"/>
<comment type="similarity">
    <text evidence="12">Belongs to the carbohydrate kinase PfkB family. Ribokinase subfamily.</text>
</comment>
<evidence type="ECO:0000256" key="3">
    <source>
        <dbReference type="ARBA" id="ARBA00016943"/>
    </source>
</evidence>
<dbReference type="HAMAP" id="MF_01987">
    <property type="entry name" value="Ribokinase"/>
    <property type="match status" value="1"/>
</dbReference>
<evidence type="ECO:0000256" key="10">
    <source>
        <dbReference type="ARBA" id="ARBA00022958"/>
    </source>
</evidence>
<evidence type="ECO:0000259" key="13">
    <source>
        <dbReference type="Pfam" id="PF00294"/>
    </source>
</evidence>
<feature type="binding site" evidence="12">
    <location>
        <begin position="15"/>
        <end position="17"/>
    </location>
    <ligand>
        <name>substrate</name>
    </ligand>
</feature>
<dbReference type="Pfam" id="PF00294">
    <property type="entry name" value="PfkB"/>
    <property type="match status" value="1"/>
</dbReference>
<keyword evidence="6 12" id="KW-0547">Nucleotide-binding</keyword>
<comment type="cofactor">
    <cofactor evidence="12">
        <name>Mg(2+)</name>
        <dbReference type="ChEBI" id="CHEBI:18420"/>
    </cofactor>
    <text evidence="12">Requires a divalent cation, most likely magnesium in vivo, as an electrophilic catalyst to aid phosphoryl group transfer. It is the chelate of the metal and the nucleotide that is the actual substrate.</text>
</comment>
<evidence type="ECO:0000256" key="12">
    <source>
        <dbReference type="HAMAP-Rule" id="MF_01987"/>
    </source>
</evidence>
<evidence type="ECO:0000256" key="11">
    <source>
        <dbReference type="ARBA" id="ARBA00023277"/>
    </source>
</evidence>
<dbReference type="GO" id="GO:0019303">
    <property type="term" value="P:D-ribose catabolic process"/>
    <property type="evidence" value="ECO:0007669"/>
    <property type="project" value="UniProtKB-UniRule"/>
</dbReference>
<feature type="binding site" evidence="12">
    <location>
        <begin position="43"/>
        <end position="47"/>
    </location>
    <ligand>
        <name>substrate</name>
    </ligand>
</feature>
<dbReference type="InterPro" id="IPR002173">
    <property type="entry name" value="Carboh/pur_kinase_PfkB_CS"/>
</dbReference>
<keyword evidence="7 12" id="KW-0418">Kinase</keyword>
<dbReference type="PROSITE" id="PS00583">
    <property type="entry name" value="PFKB_KINASES_1"/>
    <property type="match status" value="1"/>
</dbReference>
<keyword evidence="15" id="KW-1185">Reference proteome</keyword>
<dbReference type="SUPFAM" id="SSF53613">
    <property type="entry name" value="Ribokinase-like"/>
    <property type="match status" value="1"/>
</dbReference>
<sequence length="313" mass="32491">MTSVQKPIVVVGSINIDLVANAEKIPAAGETVRGTDFQVHPGGKGANQAVAVARLGYPVQLVGKVGTDSFGDQVLSYLQQTGVDVEAVEKHRGTSGVAIIAVSPDGENSIIITPGANAHVTPDFLNMHHGAIRNAGIVLAQLEIPIETVEHLAKLCSDESVPLMLDPAPARALPDNLFPQVHWFTPNETEAAFYAAPTNQTHLSDSAQIARALLNARVENVVLKLGSRGAFLASANGFSHTIPAFPVKAVDTTAAGDAYNGAFATALMLGMEPVEAARFAAAAAAISVTRPGAQPSMPTRAEVEALLETGKGT</sequence>
<feature type="binding site" evidence="12">
    <location>
        <position position="287"/>
    </location>
    <ligand>
        <name>K(+)</name>
        <dbReference type="ChEBI" id="CHEBI:29103"/>
    </ligand>
</feature>
<dbReference type="KEGG" id="adin:H7849_04150"/>
<evidence type="ECO:0000313" key="15">
    <source>
        <dbReference type="Proteomes" id="UP000515312"/>
    </source>
</evidence>
<feature type="binding site" evidence="12">
    <location>
        <position position="292"/>
    </location>
    <ligand>
        <name>K(+)</name>
        <dbReference type="ChEBI" id="CHEBI:29103"/>
    </ligand>
</feature>
<comment type="subunit">
    <text evidence="12">Homodimer.</text>
</comment>
<dbReference type="InterPro" id="IPR002139">
    <property type="entry name" value="Ribo/fructo_kinase"/>
</dbReference>
<evidence type="ECO:0000313" key="14">
    <source>
        <dbReference type="EMBL" id="QNI33169.1"/>
    </source>
</evidence>
<keyword evidence="11 12" id="KW-0119">Carbohydrate metabolism</keyword>
<keyword evidence="8 12" id="KW-0067">ATP-binding</keyword>
<feature type="binding site" evidence="12">
    <location>
        <position position="253"/>
    </location>
    <ligand>
        <name>K(+)</name>
        <dbReference type="ChEBI" id="CHEBI:29103"/>
    </ligand>
</feature>
<dbReference type="InterPro" id="IPR011611">
    <property type="entry name" value="PfkB_dom"/>
</dbReference>
<dbReference type="PANTHER" id="PTHR10584:SF166">
    <property type="entry name" value="RIBOKINASE"/>
    <property type="match status" value="1"/>
</dbReference>
<comment type="similarity">
    <text evidence="1">Belongs to the carbohydrate kinase pfkB family.</text>
</comment>
<comment type="catalytic activity">
    <reaction evidence="12">
        <text>D-ribose + ATP = D-ribose 5-phosphate + ADP + H(+)</text>
        <dbReference type="Rhea" id="RHEA:13697"/>
        <dbReference type="ChEBI" id="CHEBI:15378"/>
        <dbReference type="ChEBI" id="CHEBI:30616"/>
        <dbReference type="ChEBI" id="CHEBI:47013"/>
        <dbReference type="ChEBI" id="CHEBI:78346"/>
        <dbReference type="ChEBI" id="CHEBI:456216"/>
        <dbReference type="EC" id="2.7.1.15"/>
    </reaction>
</comment>
<feature type="binding site" evidence="12">
    <location>
        <begin position="256"/>
        <end position="257"/>
    </location>
    <ligand>
        <name>ATP</name>
        <dbReference type="ChEBI" id="CHEBI:30616"/>
    </ligand>
</feature>
<comment type="subcellular location">
    <subcellularLocation>
        <location evidence="12">Cytoplasm</location>
    </subcellularLocation>
</comment>
<comment type="caution">
    <text evidence="12">Lacks conserved residue(s) required for the propagation of feature annotation.</text>
</comment>
<evidence type="ECO:0000256" key="9">
    <source>
        <dbReference type="ARBA" id="ARBA00022842"/>
    </source>
</evidence>
<reference evidence="14 15" key="1">
    <citation type="submission" date="2020-08" db="EMBL/GenBank/DDBJ databases">
        <title>Edaphobacter telluris sp. nov. and Acidobacterium dinghuensis sp. nov., two acidobacteria isolated from forest soil.</title>
        <authorList>
            <person name="Fu J."/>
            <person name="Qiu L."/>
        </authorList>
    </citation>
    <scope>NUCLEOTIDE SEQUENCE [LARGE SCALE GENOMIC DNA]</scope>
    <source>
        <strain evidence="14">4Y35</strain>
    </source>
</reference>
<evidence type="ECO:0000256" key="1">
    <source>
        <dbReference type="ARBA" id="ARBA00005380"/>
    </source>
</evidence>
<dbReference type="RefSeq" id="WP_186744382.1">
    <property type="nucleotide sequence ID" value="NZ_CP060394.1"/>
</dbReference>
<dbReference type="EC" id="2.7.1.15" evidence="2 12"/>
<dbReference type="EMBL" id="CP060394">
    <property type="protein sequence ID" value="QNI33169.1"/>
    <property type="molecule type" value="Genomic_DNA"/>
</dbReference>
<dbReference type="UniPathway" id="UPA00916">
    <property type="reaction ID" value="UER00889"/>
</dbReference>
<name>A0A7G8BKU9_9BACT</name>
<evidence type="ECO:0000256" key="6">
    <source>
        <dbReference type="ARBA" id="ARBA00022741"/>
    </source>
</evidence>
<feature type="binding site" evidence="12">
    <location>
        <position position="290"/>
    </location>
    <ligand>
        <name>K(+)</name>
        <dbReference type="ChEBI" id="CHEBI:29103"/>
    </ligand>
</feature>
<dbReference type="PROSITE" id="PS00584">
    <property type="entry name" value="PFKB_KINASES_2"/>
    <property type="match status" value="1"/>
</dbReference>
<feature type="binding site" evidence="12">
    <location>
        <position position="143"/>
    </location>
    <ligand>
        <name>substrate</name>
    </ligand>
</feature>
<dbReference type="GO" id="GO:0005524">
    <property type="term" value="F:ATP binding"/>
    <property type="evidence" value="ECO:0007669"/>
    <property type="project" value="UniProtKB-UniRule"/>
</dbReference>
<dbReference type="GO" id="GO:0046872">
    <property type="term" value="F:metal ion binding"/>
    <property type="evidence" value="ECO:0007669"/>
    <property type="project" value="UniProtKB-KW"/>
</dbReference>
<dbReference type="GO" id="GO:0005829">
    <property type="term" value="C:cytosol"/>
    <property type="evidence" value="ECO:0007669"/>
    <property type="project" value="TreeGrafter"/>
</dbReference>
<keyword evidence="5 12" id="KW-0479">Metal-binding</keyword>